<keyword evidence="3" id="KW-0687">Ribonucleoprotein</keyword>
<accession>A0ABN9U2N7</accession>
<evidence type="ECO:0000256" key="2">
    <source>
        <dbReference type="ARBA" id="ARBA00022980"/>
    </source>
</evidence>
<dbReference type="EMBL" id="CAUYUJ010015371">
    <property type="protein sequence ID" value="CAK0853075.1"/>
    <property type="molecule type" value="Genomic_DNA"/>
</dbReference>
<dbReference type="NCBIfam" id="TIGR01079">
    <property type="entry name" value="rplX_bact"/>
    <property type="match status" value="1"/>
</dbReference>
<dbReference type="InterPro" id="IPR041988">
    <property type="entry name" value="Ribosomal_uL24_KOW"/>
</dbReference>
<dbReference type="InterPro" id="IPR003256">
    <property type="entry name" value="Ribosomal_uL24"/>
</dbReference>
<comment type="caution">
    <text evidence="6">The sequence shown here is derived from an EMBL/GenBank/DDBJ whole genome shotgun (WGS) entry which is preliminary data.</text>
</comment>
<feature type="region of interest" description="Disordered" evidence="4">
    <location>
        <begin position="124"/>
        <end position="162"/>
    </location>
</feature>
<evidence type="ECO:0000256" key="3">
    <source>
        <dbReference type="ARBA" id="ARBA00023274"/>
    </source>
</evidence>
<dbReference type="PANTHER" id="PTHR12903">
    <property type="entry name" value="MITOCHONDRIAL RIBOSOMAL PROTEIN L24"/>
    <property type="match status" value="1"/>
</dbReference>
<evidence type="ECO:0000256" key="1">
    <source>
        <dbReference type="ARBA" id="ARBA00010618"/>
    </source>
</evidence>
<dbReference type="Pfam" id="PF17136">
    <property type="entry name" value="ribosomal_L24"/>
    <property type="match status" value="1"/>
</dbReference>
<keyword evidence="7" id="KW-1185">Reference proteome</keyword>
<sequence>QVGDRVRVLFGQEKGKLGIVGRVISEKNQVVVTGVNLARSFWHPEPGPGKPSIVSVECPIHVTNVVPIDPVTKQATRIKRRYMMDGTCVRISKVSGSAMPAPVPVGVNEREQLYALHEAKWLREDKSRRGPPKEDFFGNKSPPALPFRDCSFEGADPEKTAS</sequence>
<proteinExistence type="inferred from homology"/>
<evidence type="ECO:0000259" key="5">
    <source>
        <dbReference type="Pfam" id="PF17136"/>
    </source>
</evidence>
<feature type="compositionally biased region" description="Basic and acidic residues" evidence="4">
    <location>
        <begin position="124"/>
        <end position="137"/>
    </location>
</feature>
<dbReference type="CDD" id="cd06089">
    <property type="entry name" value="KOW_RPL26"/>
    <property type="match status" value="1"/>
</dbReference>
<feature type="non-terminal residue" evidence="6">
    <location>
        <position position="1"/>
    </location>
</feature>
<comment type="similarity">
    <text evidence="1">Belongs to the universal ribosomal protein uL24 family.</text>
</comment>
<organism evidence="6 7">
    <name type="scientific">Prorocentrum cordatum</name>
    <dbReference type="NCBI Taxonomy" id="2364126"/>
    <lineage>
        <taxon>Eukaryota</taxon>
        <taxon>Sar</taxon>
        <taxon>Alveolata</taxon>
        <taxon>Dinophyceae</taxon>
        <taxon>Prorocentrales</taxon>
        <taxon>Prorocentraceae</taxon>
        <taxon>Prorocentrum</taxon>
    </lineage>
</organism>
<dbReference type="SUPFAM" id="SSF50104">
    <property type="entry name" value="Translation proteins SH3-like domain"/>
    <property type="match status" value="1"/>
</dbReference>
<dbReference type="InterPro" id="IPR057264">
    <property type="entry name" value="Ribosomal_uL24_C"/>
</dbReference>
<feature type="domain" description="Large ribosomal subunit protein uL24 C-terminal" evidence="5">
    <location>
        <begin position="35"/>
        <end position="98"/>
    </location>
</feature>
<dbReference type="Gene3D" id="2.30.30.30">
    <property type="match status" value="1"/>
</dbReference>
<dbReference type="InterPro" id="IPR008991">
    <property type="entry name" value="Translation_prot_SH3-like_sf"/>
</dbReference>
<evidence type="ECO:0000313" key="6">
    <source>
        <dbReference type="EMBL" id="CAK0853075.1"/>
    </source>
</evidence>
<dbReference type="Proteomes" id="UP001189429">
    <property type="component" value="Unassembled WGS sequence"/>
</dbReference>
<reference evidence="6" key="1">
    <citation type="submission" date="2023-10" db="EMBL/GenBank/DDBJ databases">
        <authorList>
            <person name="Chen Y."/>
            <person name="Shah S."/>
            <person name="Dougan E. K."/>
            <person name="Thang M."/>
            <person name="Chan C."/>
        </authorList>
    </citation>
    <scope>NUCLEOTIDE SEQUENCE [LARGE SCALE GENOMIC DNA]</scope>
</reference>
<gene>
    <name evidence="6" type="ORF">PCOR1329_LOCUS44672</name>
</gene>
<dbReference type="PROSITE" id="PS01108">
    <property type="entry name" value="RIBOSOMAL_L24"/>
    <property type="match status" value="1"/>
</dbReference>
<evidence type="ECO:0000313" key="7">
    <source>
        <dbReference type="Proteomes" id="UP001189429"/>
    </source>
</evidence>
<dbReference type="InterPro" id="IPR005825">
    <property type="entry name" value="Ribosomal_uL24_CS"/>
</dbReference>
<dbReference type="InterPro" id="IPR014722">
    <property type="entry name" value="Rib_uL2_dom2"/>
</dbReference>
<dbReference type="HAMAP" id="MF_01326_B">
    <property type="entry name" value="Ribosomal_uL24_B"/>
    <property type="match status" value="1"/>
</dbReference>
<keyword evidence="2" id="KW-0689">Ribosomal protein</keyword>
<name>A0ABN9U2N7_9DINO</name>
<protein>
    <recommendedName>
        <fullName evidence="5">Large ribosomal subunit protein uL24 C-terminal domain-containing protein</fullName>
    </recommendedName>
</protein>
<evidence type="ECO:0000256" key="4">
    <source>
        <dbReference type="SAM" id="MobiDB-lite"/>
    </source>
</evidence>